<dbReference type="InterPro" id="IPR036388">
    <property type="entry name" value="WH-like_DNA-bd_sf"/>
</dbReference>
<dbReference type="OrthoDB" id="4266042at2"/>
<reference evidence="2 3" key="1">
    <citation type="submission" date="2017-06" db="EMBL/GenBank/DDBJ databases">
        <authorList>
            <person name="Kim H.J."/>
            <person name="Triplett B.A."/>
        </authorList>
    </citation>
    <scope>NUCLEOTIDE SEQUENCE [LARGE SCALE GENOMIC DNA]</scope>
    <source>
        <strain evidence="2 3">CGMCC 4.1858</strain>
    </source>
</reference>
<keyword evidence="3" id="KW-1185">Reference proteome</keyword>
<dbReference type="PANTHER" id="PTHR34293">
    <property type="entry name" value="HTH-TYPE TRANSCRIPTIONAL REGULATOR TRMBL2"/>
    <property type="match status" value="1"/>
</dbReference>
<organism evidence="2 3">
    <name type="scientific">Actinacidiphila glaucinigra</name>
    <dbReference type="NCBI Taxonomy" id="235986"/>
    <lineage>
        <taxon>Bacteria</taxon>
        <taxon>Bacillati</taxon>
        <taxon>Actinomycetota</taxon>
        <taxon>Actinomycetes</taxon>
        <taxon>Kitasatosporales</taxon>
        <taxon>Streptomycetaceae</taxon>
        <taxon>Actinacidiphila</taxon>
    </lineage>
</organism>
<dbReference type="SMART" id="SM00421">
    <property type="entry name" value="HTH_LUXR"/>
    <property type="match status" value="1"/>
</dbReference>
<dbReference type="EMBL" id="FZOF01000005">
    <property type="protein sequence ID" value="SNS41377.1"/>
    <property type="molecule type" value="Genomic_DNA"/>
</dbReference>
<dbReference type="InterPro" id="IPR051797">
    <property type="entry name" value="TrmB-like"/>
</dbReference>
<dbReference type="GO" id="GO:0003677">
    <property type="term" value="F:DNA binding"/>
    <property type="evidence" value="ECO:0007669"/>
    <property type="project" value="InterPro"/>
</dbReference>
<evidence type="ECO:0000259" key="1">
    <source>
        <dbReference type="SMART" id="SM00421"/>
    </source>
</evidence>
<dbReference type="InterPro" id="IPR000792">
    <property type="entry name" value="Tscrpt_reg_LuxR_C"/>
</dbReference>
<accession>A0A239E9U0</accession>
<dbReference type="Gene3D" id="1.10.10.10">
    <property type="entry name" value="Winged helix-like DNA-binding domain superfamily/Winged helix DNA-binding domain"/>
    <property type="match status" value="1"/>
</dbReference>
<protein>
    <submittedName>
        <fullName evidence="2">Regulatory protein, luxR family</fullName>
    </submittedName>
</protein>
<dbReference type="PANTHER" id="PTHR34293:SF1">
    <property type="entry name" value="HTH-TYPE TRANSCRIPTIONAL REGULATOR TRMBL2"/>
    <property type="match status" value="1"/>
</dbReference>
<dbReference type="RefSeq" id="WP_089223932.1">
    <property type="nucleotide sequence ID" value="NZ_FZOF01000005.1"/>
</dbReference>
<dbReference type="Proteomes" id="UP000198280">
    <property type="component" value="Unassembled WGS sequence"/>
</dbReference>
<sequence length="328" mass="35646">MLQALGISEFDEDVYRAFLNRAGLDAQEYAGTAGVSPERVRHAVARLAGLGLLRRDGRGEFRPVGPGTALTALLDRRRLEAEAAFAGVRSVVDDLAEEYRAGRLRSDPGSLVEVLSGRDVVAPRIDELNRSVSTHIWILDKPPYLDRADGLPHTNEAEKASTAAWARDGVDIRSVYCPESMERPGRFETVLEMAALGEQARMLPSLPFKLHIIDRRVALVPLVGGVYDSLAVVHPSGLLDALIELYEAYWARAEPIGAPARTAGGEGPTPEEVALLTMLRAGLKDQAIARQLGLSTRTATRRIAALMARLDANTRFQAGSEAHARGWI</sequence>
<name>A0A239E9U0_9ACTN</name>
<dbReference type="CDD" id="cd06170">
    <property type="entry name" value="LuxR_C_like"/>
    <property type="match status" value="1"/>
</dbReference>
<proteinExistence type="predicted"/>
<feature type="domain" description="HTH luxR-type" evidence="1">
    <location>
        <begin position="265"/>
        <end position="322"/>
    </location>
</feature>
<dbReference type="GO" id="GO:0006355">
    <property type="term" value="P:regulation of DNA-templated transcription"/>
    <property type="evidence" value="ECO:0007669"/>
    <property type="project" value="InterPro"/>
</dbReference>
<evidence type="ECO:0000313" key="2">
    <source>
        <dbReference type="EMBL" id="SNS41377.1"/>
    </source>
</evidence>
<dbReference type="SUPFAM" id="SSF46894">
    <property type="entry name" value="C-terminal effector domain of the bipartite response regulators"/>
    <property type="match status" value="1"/>
</dbReference>
<dbReference type="Pfam" id="PF00196">
    <property type="entry name" value="GerE"/>
    <property type="match status" value="1"/>
</dbReference>
<dbReference type="InterPro" id="IPR016032">
    <property type="entry name" value="Sig_transdc_resp-reg_C-effctor"/>
</dbReference>
<dbReference type="AlphaFoldDB" id="A0A239E9U0"/>
<evidence type="ECO:0000313" key="3">
    <source>
        <dbReference type="Proteomes" id="UP000198280"/>
    </source>
</evidence>
<gene>
    <name evidence="2" type="ORF">SAMN05216252_105390</name>
</gene>